<feature type="transmembrane region" description="Helical" evidence="1">
    <location>
        <begin position="40"/>
        <end position="59"/>
    </location>
</feature>
<dbReference type="InterPro" id="IPR009936">
    <property type="entry name" value="DUF1468"/>
</dbReference>
<proteinExistence type="predicted"/>
<organism evidence="3 4">
    <name type="scientific">Ancylobacter polymorphus</name>
    <dbReference type="NCBI Taxonomy" id="223390"/>
    <lineage>
        <taxon>Bacteria</taxon>
        <taxon>Pseudomonadati</taxon>
        <taxon>Pseudomonadota</taxon>
        <taxon>Alphaproteobacteria</taxon>
        <taxon>Hyphomicrobiales</taxon>
        <taxon>Xanthobacteraceae</taxon>
        <taxon>Ancylobacter</taxon>
    </lineage>
</organism>
<feature type="transmembrane region" description="Helical" evidence="1">
    <location>
        <begin position="126"/>
        <end position="149"/>
    </location>
</feature>
<name>A0A9E6ZXI2_9HYPH</name>
<evidence type="ECO:0000313" key="4">
    <source>
        <dbReference type="Proteomes" id="UP000831684"/>
    </source>
</evidence>
<keyword evidence="1" id="KW-0472">Membrane</keyword>
<dbReference type="AlphaFoldDB" id="A0A9E6ZXI2"/>
<feature type="domain" description="DUF1468" evidence="2">
    <location>
        <begin position="11"/>
        <end position="153"/>
    </location>
</feature>
<geneLocation type="plasmid" evidence="3 4">
    <name>pB</name>
</geneLocation>
<dbReference type="EMBL" id="CP083241">
    <property type="protein sequence ID" value="UOK73541.1"/>
    <property type="molecule type" value="Genomic_DNA"/>
</dbReference>
<dbReference type="Pfam" id="PF07331">
    <property type="entry name" value="TctB"/>
    <property type="match status" value="1"/>
</dbReference>
<protein>
    <submittedName>
        <fullName evidence="3">Tripartite tricarboxylate transporter TctB family protein</fullName>
    </submittedName>
</protein>
<dbReference type="KEGG" id="apol:K9D25_23085"/>
<evidence type="ECO:0000313" key="3">
    <source>
        <dbReference type="EMBL" id="UOK73541.1"/>
    </source>
</evidence>
<gene>
    <name evidence="3" type="ORF">K9D25_23085</name>
</gene>
<keyword evidence="3" id="KW-0614">Plasmid</keyword>
<accession>A0A9E6ZXI2</accession>
<feature type="transmembrane region" description="Helical" evidence="1">
    <location>
        <begin position="91"/>
        <end position="120"/>
    </location>
</feature>
<evidence type="ECO:0000259" key="2">
    <source>
        <dbReference type="Pfam" id="PF07331"/>
    </source>
</evidence>
<keyword evidence="1" id="KW-0812">Transmembrane</keyword>
<reference evidence="3" key="1">
    <citation type="submission" date="2021-09" db="EMBL/GenBank/DDBJ databases">
        <title>Network and meta-omics reveal the key degrader and cooperation patterns in an efficient 1,4-dioxane-degrading microbial community.</title>
        <authorList>
            <person name="Dai C."/>
        </authorList>
    </citation>
    <scope>NUCLEOTIDE SEQUENCE</scope>
    <source>
        <strain evidence="3">ZM13</strain>
        <plasmid evidence="3">pB</plasmid>
    </source>
</reference>
<feature type="transmembrane region" description="Helical" evidence="1">
    <location>
        <begin position="7"/>
        <end position="28"/>
    </location>
</feature>
<evidence type="ECO:0000256" key="1">
    <source>
        <dbReference type="SAM" id="Phobius"/>
    </source>
</evidence>
<dbReference type="RefSeq" id="WP_244451160.1">
    <property type="nucleotide sequence ID" value="NZ_CP083241.1"/>
</dbReference>
<sequence length="154" mass="16353">MLQVRQLDIYVSIILVIFGGWIVFQGIGYGFAENGVPGGGFFPFWVGLGLVVCAAVNAYRAFHRDGATLADLGLTDIPYGEIGKVLGASALMAGFIVLAFAIGMTPAIFVLMLAIGAVFGPRNIRFYVVLTAIALVMTAILYFTFANLLGVPLI</sequence>
<keyword evidence="1" id="KW-1133">Transmembrane helix</keyword>
<dbReference type="Proteomes" id="UP000831684">
    <property type="component" value="Plasmid pB"/>
</dbReference>